<keyword evidence="2" id="KW-1185">Reference proteome</keyword>
<name>A0ACB7IUN7_PLECO</name>
<gene>
    <name evidence="1" type="ORF">CCMSSC00406_0005665</name>
</gene>
<sequence>MMLPLELIINIVTFLDDLPAPKEEWEDHSWPDTNCWRRISPSLFACSLVCNTWSHICRPLIFHSIRIACTRDTMPDAFLFLHSTAPHLCPLILNLRLSFRAGAGEAVPEWMGACLSRFTNLRALELWCWSDMPPKDTTPLTQAIVSLLASTSLSRLTLMGWDHGNNVSDLRRILSACSVSLAHLTIAGYNHLPLHAASAASDRPAVSLKALRKLELFDLSRSATPFGRSILLDCPNLETFTVSQELSDGGPWGLPSWIPARITTLNLHATTSATLPQFTRPIYPSRLTVQREAYVFGDIYVLQCINRLPFIDHLQQLTIKMIYREHGLLSMSRSMHYNELSGVLQSLRHPALLIRLILNFTAAASDEKNFGADELDRITRGEIAKLKEAFAPLLSTGGLSILVAIGSRAPIELCG</sequence>
<protein>
    <submittedName>
        <fullName evidence="1">Uncharacterized protein</fullName>
    </submittedName>
</protein>
<organism evidence="1 2">
    <name type="scientific">Pleurotus cornucopiae</name>
    <name type="common">Cornucopia mushroom</name>
    <dbReference type="NCBI Taxonomy" id="5321"/>
    <lineage>
        <taxon>Eukaryota</taxon>
        <taxon>Fungi</taxon>
        <taxon>Dikarya</taxon>
        <taxon>Basidiomycota</taxon>
        <taxon>Agaricomycotina</taxon>
        <taxon>Agaricomycetes</taxon>
        <taxon>Agaricomycetidae</taxon>
        <taxon>Agaricales</taxon>
        <taxon>Pleurotineae</taxon>
        <taxon>Pleurotaceae</taxon>
        <taxon>Pleurotus</taxon>
    </lineage>
</organism>
<proteinExistence type="predicted"/>
<reference evidence="1 2" key="1">
    <citation type="journal article" date="2021" name="Appl. Environ. Microbiol.">
        <title>Genetic linkage and physical mapping for an oyster mushroom Pleurotus cornucopiae and QTL analysis for the trait cap color.</title>
        <authorList>
            <person name="Zhang Y."/>
            <person name="Gao W."/>
            <person name="Sonnenberg A."/>
            <person name="Chen Q."/>
            <person name="Zhang J."/>
            <person name="Huang C."/>
        </authorList>
    </citation>
    <scope>NUCLEOTIDE SEQUENCE [LARGE SCALE GENOMIC DNA]</scope>
    <source>
        <strain evidence="1">CCMSSC00406</strain>
    </source>
</reference>
<dbReference type="EMBL" id="WQMT02000006">
    <property type="protein sequence ID" value="KAG9221840.1"/>
    <property type="molecule type" value="Genomic_DNA"/>
</dbReference>
<dbReference type="Proteomes" id="UP000824881">
    <property type="component" value="Unassembled WGS sequence"/>
</dbReference>
<evidence type="ECO:0000313" key="1">
    <source>
        <dbReference type="EMBL" id="KAG9221840.1"/>
    </source>
</evidence>
<evidence type="ECO:0000313" key="2">
    <source>
        <dbReference type="Proteomes" id="UP000824881"/>
    </source>
</evidence>
<comment type="caution">
    <text evidence="1">The sequence shown here is derived from an EMBL/GenBank/DDBJ whole genome shotgun (WGS) entry which is preliminary data.</text>
</comment>
<accession>A0ACB7IUN7</accession>